<gene>
    <name evidence="1" type="ordered locus">MTR_5g014220</name>
</gene>
<dbReference type="EMBL" id="CM001221">
    <property type="protein sequence ID" value="AES94418.1"/>
    <property type="molecule type" value="Genomic_DNA"/>
</dbReference>
<dbReference type="AlphaFoldDB" id="G7JZW4"/>
<sequence length="105" mass="12433">MVHLQLINTYWDEFVREKNAIQTISHKINPSGKSVFLVVPLFKFSSKKEVQFMGILHELLQKGDAAQKYMQGSISMKIDSYNHHIIMYKDTHFLYQLKLELFVRE</sequence>
<dbReference type="EnsemblPlants" id="AES94418">
    <property type="protein sequence ID" value="AES94418"/>
    <property type="gene ID" value="MTR_5g014220"/>
</dbReference>
<reference evidence="1 3" key="1">
    <citation type="journal article" date="2011" name="Nature">
        <title>The Medicago genome provides insight into the evolution of rhizobial symbioses.</title>
        <authorList>
            <person name="Young N.D."/>
            <person name="Debelle F."/>
            <person name="Oldroyd G.E."/>
            <person name="Geurts R."/>
            <person name="Cannon S.B."/>
            <person name="Udvardi M.K."/>
            <person name="Benedito V.A."/>
            <person name="Mayer K.F."/>
            <person name="Gouzy J."/>
            <person name="Schoof H."/>
            <person name="Van de Peer Y."/>
            <person name="Proost S."/>
            <person name="Cook D.R."/>
            <person name="Meyers B.C."/>
            <person name="Spannagl M."/>
            <person name="Cheung F."/>
            <person name="De Mita S."/>
            <person name="Krishnakumar V."/>
            <person name="Gundlach H."/>
            <person name="Zhou S."/>
            <person name="Mudge J."/>
            <person name="Bharti A.K."/>
            <person name="Murray J.D."/>
            <person name="Naoumkina M.A."/>
            <person name="Rosen B."/>
            <person name="Silverstein K.A."/>
            <person name="Tang H."/>
            <person name="Rombauts S."/>
            <person name="Zhao P.X."/>
            <person name="Zhou P."/>
            <person name="Barbe V."/>
            <person name="Bardou P."/>
            <person name="Bechner M."/>
            <person name="Bellec A."/>
            <person name="Berger A."/>
            <person name="Berges H."/>
            <person name="Bidwell S."/>
            <person name="Bisseling T."/>
            <person name="Choisne N."/>
            <person name="Couloux A."/>
            <person name="Denny R."/>
            <person name="Deshpande S."/>
            <person name="Dai X."/>
            <person name="Doyle J.J."/>
            <person name="Dudez A.M."/>
            <person name="Farmer A.D."/>
            <person name="Fouteau S."/>
            <person name="Franken C."/>
            <person name="Gibelin C."/>
            <person name="Gish J."/>
            <person name="Goldstein S."/>
            <person name="Gonzalez A.J."/>
            <person name="Green P.J."/>
            <person name="Hallab A."/>
            <person name="Hartog M."/>
            <person name="Hua A."/>
            <person name="Humphray S.J."/>
            <person name="Jeong D.H."/>
            <person name="Jing Y."/>
            <person name="Jocker A."/>
            <person name="Kenton S.M."/>
            <person name="Kim D.J."/>
            <person name="Klee K."/>
            <person name="Lai H."/>
            <person name="Lang C."/>
            <person name="Lin S."/>
            <person name="Macmil S.L."/>
            <person name="Magdelenat G."/>
            <person name="Matthews L."/>
            <person name="McCorrison J."/>
            <person name="Monaghan E.L."/>
            <person name="Mun J.H."/>
            <person name="Najar F.Z."/>
            <person name="Nicholson C."/>
            <person name="Noirot C."/>
            <person name="O'Bleness M."/>
            <person name="Paule C.R."/>
            <person name="Poulain J."/>
            <person name="Prion F."/>
            <person name="Qin B."/>
            <person name="Qu C."/>
            <person name="Retzel E.F."/>
            <person name="Riddle C."/>
            <person name="Sallet E."/>
            <person name="Samain S."/>
            <person name="Samson N."/>
            <person name="Sanders I."/>
            <person name="Saurat O."/>
            <person name="Scarpelli C."/>
            <person name="Schiex T."/>
            <person name="Segurens B."/>
            <person name="Severin A.J."/>
            <person name="Sherrier D.J."/>
            <person name="Shi R."/>
            <person name="Sims S."/>
            <person name="Singer S.R."/>
            <person name="Sinharoy S."/>
            <person name="Sterck L."/>
            <person name="Viollet A."/>
            <person name="Wang B.B."/>
            <person name="Wang K."/>
            <person name="Wang M."/>
            <person name="Wang X."/>
            <person name="Warfsmann J."/>
            <person name="Weissenbach J."/>
            <person name="White D.D."/>
            <person name="White J.D."/>
            <person name="Wiley G.B."/>
            <person name="Wincker P."/>
            <person name="Xing Y."/>
            <person name="Yang L."/>
            <person name="Yao Z."/>
            <person name="Ying F."/>
            <person name="Zhai J."/>
            <person name="Zhou L."/>
            <person name="Zuber A."/>
            <person name="Denarie J."/>
            <person name="Dixon R.A."/>
            <person name="May G.D."/>
            <person name="Schwartz D.C."/>
            <person name="Rogers J."/>
            <person name="Quetier F."/>
            <person name="Town C.D."/>
            <person name="Roe B.A."/>
        </authorList>
    </citation>
    <scope>NUCLEOTIDE SEQUENCE [LARGE SCALE GENOMIC DNA]</scope>
    <source>
        <strain evidence="1">A17</strain>
        <strain evidence="2 3">cv. Jemalong A17</strain>
    </source>
</reference>
<accession>G7JZW4</accession>
<evidence type="ECO:0000313" key="1">
    <source>
        <dbReference type="EMBL" id="AES94418.1"/>
    </source>
</evidence>
<reference evidence="1 3" key="2">
    <citation type="journal article" date="2014" name="BMC Genomics">
        <title>An improved genome release (version Mt4.0) for the model legume Medicago truncatula.</title>
        <authorList>
            <person name="Tang H."/>
            <person name="Krishnakumar V."/>
            <person name="Bidwell S."/>
            <person name="Rosen B."/>
            <person name="Chan A."/>
            <person name="Zhou S."/>
            <person name="Gentzbittel L."/>
            <person name="Childs K.L."/>
            <person name="Yandell M."/>
            <person name="Gundlach H."/>
            <person name="Mayer K.F."/>
            <person name="Schwartz D.C."/>
            <person name="Town C.D."/>
        </authorList>
    </citation>
    <scope>GENOME REANNOTATION</scope>
    <source>
        <strain evidence="2 3">cv. Jemalong A17</strain>
    </source>
</reference>
<evidence type="ECO:0000313" key="2">
    <source>
        <dbReference type="EnsemblPlants" id="AES94418"/>
    </source>
</evidence>
<protein>
    <submittedName>
        <fullName evidence="1 2">Uncharacterized protein</fullName>
    </submittedName>
</protein>
<proteinExistence type="predicted"/>
<dbReference type="Proteomes" id="UP000002051">
    <property type="component" value="Chromosome 5"/>
</dbReference>
<reference evidence="2" key="3">
    <citation type="submission" date="2015-04" db="UniProtKB">
        <authorList>
            <consortium name="EnsemblPlants"/>
        </authorList>
    </citation>
    <scope>IDENTIFICATION</scope>
    <source>
        <strain evidence="2">cv. Jemalong A17</strain>
    </source>
</reference>
<dbReference type="HOGENOM" id="CLU_2240590_0_0_1"/>
<evidence type="ECO:0000313" key="3">
    <source>
        <dbReference type="Proteomes" id="UP000002051"/>
    </source>
</evidence>
<keyword evidence="3" id="KW-1185">Reference proteome</keyword>
<dbReference type="PaxDb" id="3880-AES94418"/>
<name>G7JZW4_MEDTR</name>
<organism evidence="1 3">
    <name type="scientific">Medicago truncatula</name>
    <name type="common">Barrel medic</name>
    <name type="synonym">Medicago tribuloides</name>
    <dbReference type="NCBI Taxonomy" id="3880"/>
    <lineage>
        <taxon>Eukaryota</taxon>
        <taxon>Viridiplantae</taxon>
        <taxon>Streptophyta</taxon>
        <taxon>Embryophyta</taxon>
        <taxon>Tracheophyta</taxon>
        <taxon>Spermatophyta</taxon>
        <taxon>Magnoliopsida</taxon>
        <taxon>eudicotyledons</taxon>
        <taxon>Gunneridae</taxon>
        <taxon>Pentapetalae</taxon>
        <taxon>rosids</taxon>
        <taxon>fabids</taxon>
        <taxon>Fabales</taxon>
        <taxon>Fabaceae</taxon>
        <taxon>Papilionoideae</taxon>
        <taxon>50 kb inversion clade</taxon>
        <taxon>NPAAA clade</taxon>
        <taxon>Hologalegina</taxon>
        <taxon>IRL clade</taxon>
        <taxon>Trifolieae</taxon>
        <taxon>Medicago</taxon>
    </lineage>
</organism>